<comment type="subcellular location">
    <subcellularLocation>
        <location evidence="1">Cell membrane</location>
        <topology evidence="1">Multi-pass membrane protein</topology>
    </subcellularLocation>
</comment>
<feature type="compositionally biased region" description="Low complexity" evidence="7">
    <location>
        <begin position="561"/>
        <end position="571"/>
    </location>
</feature>
<gene>
    <name evidence="10" type="ORF">D5R93_02640</name>
</gene>
<feature type="transmembrane region" description="Helical" evidence="8">
    <location>
        <begin position="810"/>
        <end position="831"/>
    </location>
</feature>
<name>A0ABN5PLL4_9ACTO</name>
<keyword evidence="3 8" id="KW-0812">Transmembrane</keyword>
<keyword evidence="4 8" id="KW-1133">Transmembrane helix</keyword>
<evidence type="ECO:0000259" key="9">
    <source>
        <dbReference type="Pfam" id="PF02687"/>
    </source>
</evidence>
<evidence type="ECO:0000256" key="2">
    <source>
        <dbReference type="ARBA" id="ARBA00022475"/>
    </source>
</evidence>
<reference evidence="10 11" key="1">
    <citation type="submission" date="2018-09" db="EMBL/GenBank/DDBJ databases">
        <authorList>
            <person name="Li J."/>
        </authorList>
    </citation>
    <scope>NUCLEOTIDE SEQUENCE [LARGE SCALE GENOMIC DNA]</scope>
    <source>
        <strain evidence="10 11">2129</strain>
    </source>
</reference>
<evidence type="ECO:0000313" key="11">
    <source>
        <dbReference type="Proteomes" id="UP000273001"/>
    </source>
</evidence>
<feature type="transmembrane region" description="Helical" evidence="8">
    <location>
        <begin position="483"/>
        <end position="504"/>
    </location>
</feature>
<keyword evidence="11" id="KW-1185">Reference proteome</keyword>
<accession>A0ABN5PLL4</accession>
<evidence type="ECO:0000256" key="1">
    <source>
        <dbReference type="ARBA" id="ARBA00004651"/>
    </source>
</evidence>
<dbReference type="Proteomes" id="UP000273001">
    <property type="component" value="Chromosome"/>
</dbReference>
<evidence type="ECO:0000256" key="6">
    <source>
        <dbReference type="ARBA" id="ARBA00038076"/>
    </source>
</evidence>
<feature type="transmembrane region" description="Helical" evidence="8">
    <location>
        <begin position="312"/>
        <end position="333"/>
    </location>
</feature>
<feature type="transmembrane region" description="Helical" evidence="8">
    <location>
        <begin position="353"/>
        <end position="372"/>
    </location>
</feature>
<dbReference type="InterPro" id="IPR003838">
    <property type="entry name" value="ABC3_permease_C"/>
</dbReference>
<dbReference type="Pfam" id="PF02687">
    <property type="entry name" value="FtsX"/>
    <property type="match status" value="2"/>
</dbReference>
<feature type="transmembrane region" description="Helical" evidence="8">
    <location>
        <begin position="435"/>
        <end position="457"/>
    </location>
</feature>
<dbReference type="InterPro" id="IPR050250">
    <property type="entry name" value="Macrolide_Exporter_MacB"/>
</dbReference>
<evidence type="ECO:0000256" key="4">
    <source>
        <dbReference type="ARBA" id="ARBA00022989"/>
    </source>
</evidence>
<evidence type="ECO:0000256" key="5">
    <source>
        <dbReference type="ARBA" id="ARBA00023136"/>
    </source>
</evidence>
<dbReference type="PANTHER" id="PTHR30572">
    <property type="entry name" value="MEMBRANE COMPONENT OF TRANSPORTER-RELATED"/>
    <property type="match status" value="1"/>
</dbReference>
<feature type="domain" description="ABC3 transporter permease C-terminal" evidence="9">
    <location>
        <begin position="268"/>
        <end position="383"/>
    </location>
</feature>
<feature type="region of interest" description="Disordered" evidence="7">
    <location>
        <begin position="557"/>
        <end position="590"/>
    </location>
</feature>
<feature type="compositionally biased region" description="Acidic residues" evidence="7">
    <location>
        <begin position="572"/>
        <end position="585"/>
    </location>
</feature>
<dbReference type="RefSeq" id="WP_120203680.1">
    <property type="nucleotide sequence ID" value="NZ_CP032514.1"/>
</dbReference>
<keyword evidence="5 8" id="KW-0472">Membrane</keyword>
<feature type="domain" description="ABC3 transporter permease C-terminal" evidence="9">
    <location>
        <begin position="723"/>
        <end position="841"/>
    </location>
</feature>
<proteinExistence type="inferred from homology"/>
<dbReference type="EMBL" id="CP032514">
    <property type="protein sequence ID" value="AYD89230.1"/>
    <property type="molecule type" value="Genomic_DNA"/>
</dbReference>
<evidence type="ECO:0000313" key="10">
    <source>
        <dbReference type="EMBL" id="AYD89230.1"/>
    </source>
</evidence>
<feature type="transmembrane region" description="Helical" evidence="8">
    <location>
        <begin position="402"/>
        <end position="423"/>
    </location>
</feature>
<feature type="transmembrane region" description="Helical" evidence="8">
    <location>
        <begin position="12"/>
        <end position="30"/>
    </location>
</feature>
<sequence length="849" mass="85882">MPALLDPRRTVAAMVAVAMSAVLIVFSFIVSDSFRAQLTADAWASVGKADVVAEASATADEGVFPEQAVRDVSQANGVAAVRPQIQRQMWGIPPGANSADVFSLFVLDVPEVSGGTRLTSGRLPESAQEVAVSSTFAQQYSLEVGSTTTLAQGPRGGPARTTTTVTVVGIIQPSAEVAADVNSVPLVFATAEARAALGVPEGPAFLYITARPGISPEELREAVTEALQATQADAQVSTAADVVTWRASTSGGGATSTAFLLLRLLTPVCAVVAGIVIATTFTTLVARQTHQIGLTRCVGASRRQVMGSVLRTGLLSGVVGSVAGAAAGAVVAATVVRSGVVEGLEAEHLTVSWRSFALAVLIGTVVTLVSVLRPARQATRVSPLVALTGQTADTSALGRRRVAVAAAGVLIALVGCGLIWQGVTARVLEYITAGAVVTVLGVIASLPLLVVGASRLAEVLSGRSRRPVLQLAARNLARNPGRAAATAASLLVSVAVAATLATGLSSVDASMEGYLASGSPVDIRVEGITAERDATALVSQVEAVEGVEATTLVPRIEAQVTSSTAESGSSAEDPEDPEGAGDPDDSSMTLDVIDRDAITPVIRSDQGLEGLDDHTLIIGGIYGLEDGSAITLSGPAGSAELTVHVSEEAGTVVTPAVAQQLAGDAPTSVSLWARASGDGSDQAPATAVRQALAGSGLLVVTSAEGRASFTQMVQQVTVVIGGVLVFTLLIALSGMANTASVGVLERTREIGVLRATGTQRAEVRRLFLTEGLLTALLGGAIGILLGCTVGIAGSAALLNSDSGDNLVIQVPWLVLAGAFLAAAAVGVLATWRPAEAASRVPPVLALAQD</sequence>
<feature type="transmembrane region" description="Helical" evidence="8">
    <location>
        <begin position="772"/>
        <end position="798"/>
    </location>
</feature>
<evidence type="ECO:0000256" key="8">
    <source>
        <dbReference type="SAM" id="Phobius"/>
    </source>
</evidence>
<keyword evidence="2" id="KW-1003">Cell membrane</keyword>
<feature type="transmembrane region" description="Helical" evidence="8">
    <location>
        <begin position="264"/>
        <end position="286"/>
    </location>
</feature>
<organism evidence="10 11">
    <name type="scientific">Actinomyces lilanjuaniae</name>
    <dbReference type="NCBI Taxonomy" id="2321394"/>
    <lineage>
        <taxon>Bacteria</taxon>
        <taxon>Bacillati</taxon>
        <taxon>Actinomycetota</taxon>
        <taxon>Actinomycetes</taxon>
        <taxon>Actinomycetales</taxon>
        <taxon>Actinomycetaceae</taxon>
        <taxon>Actinomyces</taxon>
    </lineage>
</organism>
<evidence type="ECO:0000256" key="3">
    <source>
        <dbReference type="ARBA" id="ARBA00022692"/>
    </source>
</evidence>
<feature type="transmembrane region" description="Helical" evidence="8">
    <location>
        <begin position="718"/>
        <end position="744"/>
    </location>
</feature>
<evidence type="ECO:0000256" key="7">
    <source>
        <dbReference type="SAM" id="MobiDB-lite"/>
    </source>
</evidence>
<dbReference type="PANTHER" id="PTHR30572:SF4">
    <property type="entry name" value="ABC TRANSPORTER PERMEASE YTRF"/>
    <property type="match status" value="1"/>
</dbReference>
<protein>
    <submittedName>
        <fullName evidence="10">ABC transporter permease</fullName>
    </submittedName>
</protein>
<comment type="similarity">
    <text evidence="6">Belongs to the ABC-4 integral membrane protein family.</text>
</comment>